<organism evidence="2 3">
    <name type="scientific">Saccharothrix saharensis</name>
    <dbReference type="NCBI Taxonomy" id="571190"/>
    <lineage>
        <taxon>Bacteria</taxon>
        <taxon>Bacillati</taxon>
        <taxon>Actinomycetota</taxon>
        <taxon>Actinomycetes</taxon>
        <taxon>Pseudonocardiales</taxon>
        <taxon>Pseudonocardiaceae</taxon>
        <taxon>Saccharothrix</taxon>
    </lineage>
</organism>
<keyword evidence="3" id="KW-1185">Reference proteome</keyword>
<dbReference type="RefSeq" id="WP_141975040.1">
    <property type="nucleotide sequence ID" value="NZ_VFPP01000001.1"/>
</dbReference>
<evidence type="ECO:0000313" key="3">
    <source>
        <dbReference type="Proteomes" id="UP000316628"/>
    </source>
</evidence>
<evidence type="ECO:0000256" key="1">
    <source>
        <dbReference type="SAM" id="MobiDB-lite"/>
    </source>
</evidence>
<dbReference type="Proteomes" id="UP000316628">
    <property type="component" value="Unassembled WGS sequence"/>
</dbReference>
<evidence type="ECO:0000313" key="2">
    <source>
        <dbReference type="EMBL" id="TQM78280.1"/>
    </source>
</evidence>
<feature type="region of interest" description="Disordered" evidence="1">
    <location>
        <begin position="139"/>
        <end position="167"/>
    </location>
</feature>
<gene>
    <name evidence="2" type="ORF">FHX81_0542</name>
</gene>
<dbReference type="AlphaFoldDB" id="A0A543J615"/>
<reference evidence="2 3" key="1">
    <citation type="submission" date="2019-06" db="EMBL/GenBank/DDBJ databases">
        <title>Sequencing the genomes of 1000 actinobacteria strains.</title>
        <authorList>
            <person name="Klenk H.-P."/>
        </authorList>
    </citation>
    <scope>NUCLEOTIDE SEQUENCE [LARGE SCALE GENOMIC DNA]</scope>
    <source>
        <strain evidence="2 3">DSM 45456</strain>
    </source>
</reference>
<accession>A0A543J615</accession>
<protein>
    <submittedName>
        <fullName evidence="2">Uncharacterized protein</fullName>
    </submittedName>
</protein>
<dbReference type="OrthoDB" id="3638589at2"/>
<feature type="compositionally biased region" description="Pro residues" evidence="1">
    <location>
        <begin position="64"/>
        <end position="73"/>
    </location>
</feature>
<name>A0A543J615_9PSEU</name>
<sequence>MRWFTGETFTVLACTVAAGCAALPGQPTRQRADEVPSAEPTTSEHSAHGTPGRSGEGSATRPGTPEPQIPTPRVPQGSANPPGVPGSPIKYDTTELVGAGVEETKETIEGRIRGNRGCDRDLCGVTVVVPRVGGNCVSEISPGAPPGGGPERATGWNGSDPPGRVRR</sequence>
<proteinExistence type="predicted"/>
<dbReference type="EMBL" id="VFPP01000001">
    <property type="protein sequence ID" value="TQM78280.1"/>
    <property type="molecule type" value="Genomic_DNA"/>
</dbReference>
<comment type="caution">
    <text evidence="2">The sequence shown here is derived from an EMBL/GenBank/DDBJ whole genome shotgun (WGS) entry which is preliminary data.</text>
</comment>
<dbReference type="PROSITE" id="PS51257">
    <property type="entry name" value="PROKAR_LIPOPROTEIN"/>
    <property type="match status" value="1"/>
</dbReference>
<feature type="region of interest" description="Disordered" evidence="1">
    <location>
        <begin position="22"/>
        <end position="92"/>
    </location>
</feature>